<evidence type="ECO:0000313" key="2">
    <source>
        <dbReference type="EMBL" id="CAP56026.1"/>
    </source>
</evidence>
<dbReference type="AlphaFoldDB" id="A9HKD4"/>
<feature type="region of interest" description="Disordered" evidence="1">
    <location>
        <begin position="179"/>
        <end position="207"/>
    </location>
</feature>
<name>A9HKD4_GLUDA</name>
<dbReference type="Proteomes" id="UP000001176">
    <property type="component" value="Chromosome"/>
</dbReference>
<evidence type="ECO:0000256" key="1">
    <source>
        <dbReference type="SAM" id="MobiDB-lite"/>
    </source>
</evidence>
<accession>A9HKD4</accession>
<sequence>MTSTVVVHVANGVGAQPITASGEMSYGSWVENNELSYMLPTTAERAPKATSETTAMESFGGGASQSAGLSVSTKEYDLSRSDAVMLHVPGGWVAAANEMVNGVDTGYGPDAVTGDYQQEVDVSTVSLSALYTAAGKSADEKSDTETASLITQFVQQSSGSQDPVAWKEEPDGTVEFATFSSSFTPNGSAATADSTSESDGTAGSAASATAVLDPVATKRADQNNLIDQLFQISDEKHKPGDKSKLDLT</sequence>
<dbReference type="KEGG" id="gdi:GDI2083"/>
<dbReference type="EMBL" id="AM889285">
    <property type="protein sequence ID" value="CAP56026.1"/>
    <property type="molecule type" value="Genomic_DNA"/>
</dbReference>
<reference evidence="2 3" key="1">
    <citation type="journal article" date="2009" name="BMC Genomics">
        <title>Complete genome sequence of the sugarcane nitrogen-fixing endophyte Gluconacetobacter diazotrophicus Pal5.</title>
        <authorList>
            <person name="Bertalan M."/>
            <person name="Albano R."/>
            <person name="Padua V."/>
            <person name="Rouws L."/>
            <person name="Rojas C."/>
            <person name="Hemerly A."/>
            <person name="Teixeira K."/>
            <person name="Schwab S."/>
            <person name="Araujo J."/>
            <person name="Oliveira A."/>
            <person name="Franca L."/>
            <person name="Magalhaes V."/>
            <person name="Alqueres S."/>
            <person name="Cardoso A."/>
            <person name="Almeida W."/>
            <person name="Loureiro M.M."/>
            <person name="Nogueira E."/>
            <person name="Cidade D."/>
            <person name="Oliveira D."/>
            <person name="Simao T."/>
            <person name="Macedo J."/>
            <person name="Valadao A."/>
            <person name="Dreschsel M."/>
            <person name="Freitas F."/>
            <person name="Vidal M."/>
            <person name="Guedes H."/>
            <person name="Rodrigues E."/>
            <person name="Meneses C."/>
            <person name="Brioso P."/>
            <person name="Pozzer L."/>
            <person name="Figueiredo D."/>
            <person name="Montano H."/>
            <person name="Junior J."/>
            <person name="Filho G."/>
            <person name="Flores V."/>
            <person name="Ferreira B."/>
            <person name="Branco A."/>
            <person name="Gonzalez P."/>
            <person name="Guillobel H."/>
            <person name="Lemos M."/>
            <person name="Seibel L."/>
            <person name="Macedo J."/>
            <person name="Alves-Ferreira M."/>
            <person name="Sachetto-Martins G."/>
            <person name="Coelho A."/>
            <person name="Santos E."/>
            <person name="Amaral G."/>
            <person name="Neves A."/>
            <person name="Pacheco A.B."/>
            <person name="Carvalho D."/>
            <person name="Lery L."/>
            <person name="Bisch P."/>
            <person name="Rossle S.C."/>
            <person name="Urmenyi T."/>
            <person name="Kruger W.V."/>
            <person name="Martins O."/>
            <person name="Baldani J.I."/>
            <person name="Ferreira P.C."/>
        </authorList>
    </citation>
    <scope>NUCLEOTIDE SEQUENCE [LARGE SCALE GENOMIC DNA]</scope>
    <source>
        <strain evidence="3">ATCC 49037 / DSM 5601 / CCUG 37298 / CIP 103539 / LMG 7603 / PAl5</strain>
    </source>
</reference>
<organism evidence="2 3">
    <name type="scientific">Gluconacetobacter diazotrophicus (strain ATCC 49037 / DSM 5601 / CCUG 37298 / CIP 103539 / LMG 7603 / PAl5)</name>
    <dbReference type="NCBI Taxonomy" id="272568"/>
    <lineage>
        <taxon>Bacteria</taxon>
        <taxon>Pseudomonadati</taxon>
        <taxon>Pseudomonadota</taxon>
        <taxon>Alphaproteobacteria</taxon>
        <taxon>Acetobacterales</taxon>
        <taxon>Acetobacteraceae</taxon>
        <taxon>Gluconacetobacter</taxon>
    </lineage>
</organism>
<gene>
    <name evidence="2" type="ordered locus">GDI2083</name>
</gene>
<dbReference type="RefSeq" id="WP_012225822.1">
    <property type="nucleotide sequence ID" value="NC_011365.1"/>
</dbReference>
<protein>
    <submittedName>
        <fullName evidence="2">Uncharacterized protein</fullName>
    </submittedName>
</protein>
<keyword evidence="3" id="KW-1185">Reference proteome</keyword>
<feature type="compositionally biased region" description="Low complexity" evidence="1">
    <location>
        <begin position="187"/>
        <end position="207"/>
    </location>
</feature>
<evidence type="ECO:0000313" key="3">
    <source>
        <dbReference type="Proteomes" id="UP000001176"/>
    </source>
</evidence>
<proteinExistence type="predicted"/>